<gene>
    <name evidence="2" type="ORF">CCO03_01350</name>
</gene>
<dbReference type="InterPro" id="IPR052513">
    <property type="entry name" value="Thioester_dehydratase-like"/>
</dbReference>
<evidence type="ECO:0000313" key="2">
    <source>
        <dbReference type="EMBL" id="ARU03508.1"/>
    </source>
</evidence>
<dbReference type="PANTHER" id="PTHR34075:SF5">
    <property type="entry name" value="BLR3430 PROTEIN"/>
    <property type="match status" value="1"/>
</dbReference>
<feature type="domain" description="ChsH2 C-terminal OB-fold" evidence="1">
    <location>
        <begin position="55"/>
        <end position="114"/>
    </location>
</feature>
<keyword evidence="3" id="KW-1185">Reference proteome</keyword>
<evidence type="ECO:0000313" key="3">
    <source>
        <dbReference type="Proteomes" id="UP000196138"/>
    </source>
</evidence>
<proteinExistence type="predicted"/>
<dbReference type="EMBL" id="CP021455">
    <property type="protein sequence ID" value="ARU03508.1"/>
    <property type="molecule type" value="Genomic_DNA"/>
</dbReference>
<accession>A0A1Y0EJ96</accession>
<organism evidence="2 3">
    <name type="scientific">Comamonas serinivorans</name>
    <dbReference type="NCBI Taxonomy" id="1082851"/>
    <lineage>
        <taxon>Bacteria</taxon>
        <taxon>Pseudomonadati</taxon>
        <taxon>Pseudomonadota</taxon>
        <taxon>Betaproteobacteria</taxon>
        <taxon>Burkholderiales</taxon>
        <taxon>Comamonadaceae</taxon>
        <taxon>Comamonas</taxon>
    </lineage>
</organism>
<dbReference type="RefSeq" id="WP_087276230.1">
    <property type="nucleotide sequence ID" value="NZ_CP021455.1"/>
</dbReference>
<name>A0A1Y0EJ96_9BURK</name>
<reference evidence="2 3" key="1">
    <citation type="submission" date="2017-05" db="EMBL/GenBank/DDBJ databases">
        <authorList>
            <person name="Song R."/>
            <person name="Chenine A.L."/>
            <person name="Ruprecht R.M."/>
        </authorList>
    </citation>
    <scope>NUCLEOTIDE SEQUENCE [LARGE SCALE GENOMIC DNA]</scope>
    <source>
        <strain evidence="2 3">DSM 26136</strain>
    </source>
</reference>
<dbReference type="SUPFAM" id="SSF50249">
    <property type="entry name" value="Nucleic acid-binding proteins"/>
    <property type="match status" value="1"/>
</dbReference>
<protein>
    <recommendedName>
        <fullName evidence="1">ChsH2 C-terminal OB-fold domain-containing protein</fullName>
    </recommendedName>
</protein>
<evidence type="ECO:0000259" key="1">
    <source>
        <dbReference type="Pfam" id="PF01796"/>
    </source>
</evidence>
<dbReference type="KEGG" id="cser:CCO03_01350"/>
<dbReference type="OrthoDB" id="5514845at2"/>
<dbReference type="PANTHER" id="PTHR34075">
    <property type="entry name" value="BLR3430 PROTEIN"/>
    <property type="match status" value="1"/>
</dbReference>
<dbReference type="InterPro" id="IPR012340">
    <property type="entry name" value="NA-bd_OB-fold"/>
</dbReference>
<dbReference type="Proteomes" id="UP000196138">
    <property type="component" value="Chromosome"/>
</dbReference>
<dbReference type="Pfam" id="PF01796">
    <property type="entry name" value="OB_ChsH2_C"/>
    <property type="match status" value="1"/>
</dbReference>
<dbReference type="InterPro" id="IPR002878">
    <property type="entry name" value="ChsH2_C"/>
</dbReference>
<sequence length="128" mass="13771">MSDTIDLAKAGIELRHKAELDQGNFLIGYSATSGKYHYYPRENCPFSGAGDVTLVAPKGTGVVYSFTVVARKPEAGGDYNVVLVDLDEGVRLMSRIEGVDPHSVKIGQRVKTRVQVTDGKGLVVCDLA</sequence>
<dbReference type="AlphaFoldDB" id="A0A1Y0EJ96"/>